<dbReference type="STRING" id="303541.JF72_09170"/>
<dbReference type="PATRIC" id="fig|303541.3.peg.1075"/>
<dbReference type="AlphaFoldDB" id="A0A0F4LTF5"/>
<dbReference type="Pfam" id="PF21516">
    <property type="entry name" value="YqeH-like_C"/>
    <property type="match status" value="1"/>
</dbReference>
<dbReference type="PROSITE" id="PS51721">
    <property type="entry name" value="G_CP"/>
    <property type="match status" value="1"/>
</dbReference>
<organism evidence="2 3">
    <name type="scientific">Lactobacillus apis</name>
    <dbReference type="NCBI Taxonomy" id="303541"/>
    <lineage>
        <taxon>Bacteria</taxon>
        <taxon>Bacillati</taxon>
        <taxon>Bacillota</taxon>
        <taxon>Bacilli</taxon>
        <taxon>Lactobacillales</taxon>
        <taxon>Lactobacillaceae</taxon>
        <taxon>Lactobacillus</taxon>
    </lineage>
</organism>
<dbReference type="Proteomes" id="UP000033682">
    <property type="component" value="Unassembled WGS sequence"/>
</dbReference>
<evidence type="ECO:0000313" key="3">
    <source>
        <dbReference type="Proteomes" id="UP000033682"/>
    </source>
</evidence>
<dbReference type="PANTHER" id="PTHR46406">
    <property type="entry name" value="NITRIC OXIDE-ASSOCIATED PROTEIN 1"/>
    <property type="match status" value="1"/>
</dbReference>
<dbReference type="RefSeq" id="WP_046307260.1">
    <property type="nucleotide sequence ID" value="NZ_CAMLOO010000001.1"/>
</dbReference>
<dbReference type="EMBL" id="JXLG01000005">
    <property type="protein sequence ID" value="KJY61623.1"/>
    <property type="molecule type" value="Genomic_DNA"/>
</dbReference>
<dbReference type="SUPFAM" id="SSF52540">
    <property type="entry name" value="P-loop containing nucleoside triphosphate hydrolases"/>
    <property type="match status" value="1"/>
</dbReference>
<keyword evidence="3" id="KW-1185">Reference proteome</keyword>
<dbReference type="InterPro" id="IPR019988">
    <property type="entry name" value="GTP-bd_ribosome_bgen_YqeH"/>
</dbReference>
<dbReference type="InterPro" id="IPR030378">
    <property type="entry name" value="G_CP_dom"/>
</dbReference>
<name>A0A0F4LTF5_9LACO</name>
<dbReference type="CDD" id="cd01855">
    <property type="entry name" value="YqeH"/>
    <property type="match status" value="1"/>
</dbReference>
<dbReference type="Pfam" id="PF01926">
    <property type="entry name" value="MMR_HSR1"/>
    <property type="match status" value="1"/>
</dbReference>
<dbReference type="Gene3D" id="3.40.50.300">
    <property type="entry name" value="P-loop containing nucleotide triphosphate hydrolases"/>
    <property type="match status" value="1"/>
</dbReference>
<dbReference type="InterPro" id="IPR027417">
    <property type="entry name" value="P-loop_NTPase"/>
</dbReference>
<dbReference type="PANTHER" id="PTHR46406:SF1">
    <property type="entry name" value="NITRIC OXIDE-ASSOCIATED PROTEIN 1"/>
    <property type="match status" value="1"/>
</dbReference>
<evidence type="ECO:0000259" key="1">
    <source>
        <dbReference type="PROSITE" id="PS51721"/>
    </source>
</evidence>
<sequence>MDDELICIGCGAKLQSTDPEEAGFLPAQRLKKAIENQDEDNDTYCQRCFRLRHYNEIMPVNADNDDFLALLNSLAEKKALIVNVVDLFDFTNSLLSSLKRFIGDNDFILVGNKFDLFPLNSRQSKIKDWMRQEANRVGLFPKKIFLVSAKKQKNLETLISYLDKASRTEDVYFVGMTNVGKSTLLNAIIDQMGDIKNLITTSRFPGTTLDKIEIPLENGHFLVDTPGIMTENQLATRLNASELAVISPQKPLKPMTYQLKPGNTLFLGGLGRIDFIKGDPASFTVYAARGLYIHRTKTENADTFYEKHVGELLNPPEKETNLPKLKGQEFHTSSKSDLLFGGIGFVTVPADCLVKIYTPDKIGLGIRRALI</sequence>
<dbReference type="InterPro" id="IPR006073">
    <property type="entry name" value="GTP-bd"/>
</dbReference>
<dbReference type="NCBIfam" id="TIGR03597">
    <property type="entry name" value="GTPase_YqeH"/>
    <property type="match status" value="1"/>
</dbReference>
<accession>A0A0F4LTF5</accession>
<evidence type="ECO:0000313" key="2">
    <source>
        <dbReference type="EMBL" id="KJY61623.1"/>
    </source>
</evidence>
<gene>
    <name evidence="2" type="primary">yqeH</name>
    <name evidence="2" type="ORF">JF72_09170</name>
</gene>
<feature type="domain" description="CP-type G" evidence="1">
    <location>
        <begin position="64"/>
        <end position="231"/>
    </location>
</feature>
<reference evidence="2 3" key="1">
    <citation type="submission" date="2015-01" db="EMBL/GenBank/DDBJ databases">
        <title>Comparative genomics of the lactic acid bacteria isolated from the honey bee gut.</title>
        <authorList>
            <person name="Ellegaard K.M."/>
            <person name="Tamarit D."/>
            <person name="Javelind E."/>
            <person name="Olofsson T."/>
            <person name="Andersson S.G."/>
            <person name="Vasquez A."/>
        </authorList>
    </citation>
    <scope>NUCLEOTIDE SEQUENCE [LARGE SCALE GENOMIC DNA]</scope>
    <source>
        <strain evidence="2 3">Hma11</strain>
    </source>
</reference>
<proteinExistence type="predicted"/>
<dbReference type="GO" id="GO:0005525">
    <property type="term" value="F:GTP binding"/>
    <property type="evidence" value="ECO:0007669"/>
    <property type="project" value="InterPro"/>
</dbReference>
<dbReference type="InterPro" id="IPR048422">
    <property type="entry name" value="NOA1/YqeH-like_C"/>
</dbReference>
<comment type="caution">
    <text evidence="2">The sequence shown here is derived from an EMBL/GenBank/DDBJ whole genome shotgun (WGS) entry which is preliminary data.</text>
</comment>
<protein>
    <submittedName>
        <fullName evidence="2">Ribosome biogenesis GTPase YqeH</fullName>
    </submittedName>
</protein>
<dbReference type="InterPro" id="IPR052807">
    <property type="entry name" value="Mito_transl_resp_regulator"/>
</dbReference>
<dbReference type="HOGENOM" id="CLU_017878_0_2_9"/>